<feature type="transmembrane region" description="Helical" evidence="9">
    <location>
        <begin position="86"/>
        <end position="111"/>
    </location>
</feature>
<feature type="transmembrane region" description="Helical" evidence="9">
    <location>
        <begin position="333"/>
        <end position="355"/>
    </location>
</feature>
<evidence type="ECO:0000313" key="11">
    <source>
        <dbReference type="EMBL" id="OEY69647.1"/>
    </source>
</evidence>
<dbReference type="Proteomes" id="UP000242258">
    <property type="component" value="Unassembled WGS sequence"/>
</dbReference>
<accession>A0A1E7Q676</accession>
<dbReference type="GO" id="GO:0015297">
    <property type="term" value="F:antiporter activity"/>
    <property type="evidence" value="ECO:0007669"/>
    <property type="project" value="UniProtKB-KW"/>
</dbReference>
<feature type="transmembrane region" description="Helical" evidence="9">
    <location>
        <begin position="297"/>
        <end position="321"/>
    </location>
</feature>
<evidence type="ECO:0000256" key="9">
    <source>
        <dbReference type="SAM" id="Phobius"/>
    </source>
</evidence>
<feature type="domain" description="Transporter-associated" evidence="10">
    <location>
        <begin position="493"/>
        <end position="573"/>
    </location>
</feature>
<evidence type="ECO:0000256" key="4">
    <source>
        <dbReference type="ARBA" id="ARBA00022475"/>
    </source>
</evidence>
<keyword evidence="5 9" id="KW-0812">Transmembrane</keyword>
<keyword evidence="8 9" id="KW-0472">Membrane</keyword>
<evidence type="ECO:0000313" key="12">
    <source>
        <dbReference type="Proteomes" id="UP000242258"/>
    </source>
</evidence>
<dbReference type="EMBL" id="MKEK01000001">
    <property type="protein sequence ID" value="OEY69647.1"/>
    <property type="molecule type" value="Genomic_DNA"/>
</dbReference>
<evidence type="ECO:0000256" key="8">
    <source>
        <dbReference type="ARBA" id="ARBA00023136"/>
    </source>
</evidence>
<dbReference type="GO" id="GO:1902600">
    <property type="term" value="P:proton transmembrane transport"/>
    <property type="evidence" value="ECO:0007669"/>
    <property type="project" value="InterPro"/>
</dbReference>
<dbReference type="Pfam" id="PF03471">
    <property type="entry name" value="CorC_HlyC"/>
    <property type="match status" value="1"/>
</dbReference>
<dbReference type="AlphaFoldDB" id="A0A1E7Q676"/>
<dbReference type="Gene3D" id="3.30.70.1450">
    <property type="entry name" value="Regulator of K+ conductance, C-terminal domain"/>
    <property type="match status" value="1"/>
</dbReference>
<keyword evidence="12" id="KW-1185">Reference proteome</keyword>
<keyword evidence="4" id="KW-1003">Cell membrane</keyword>
<comment type="subcellular location">
    <subcellularLocation>
        <location evidence="1">Cell membrane</location>
        <topology evidence="1">Multi-pass membrane protein</topology>
    </subcellularLocation>
</comment>
<reference evidence="11" key="1">
    <citation type="submission" date="2016-09" db="EMBL/GenBank/DDBJ databases">
        <authorList>
            <person name="Capua I."/>
            <person name="De Benedictis P."/>
            <person name="Joannis T."/>
            <person name="Lombin L.H."/>
            <person name="Cattoli G."/>
        </authorList>
    </citation>
    <scope>NUCLEOTIDE SEQUENCE [LARGE SCALE GENOMIC DNA]</scope>
    <source>
        <strain evidence="11">KH87</strain>
    </source>
</reference>
<keyword evidence="2" id="KW-0813">Transport</keyword>
<organism evidence="11 12">
    <name type="scientific">Rheinheimera salexigens</name>
    <dbReference type="NCBI Taxonomy" id="1628148"/>
    <lineage>
        <taxon>Bacteria</taxon>
        <taxon>Pseudomonadati</taxon>
        <taxon>Pseudomonadota</taxon>
        <taxon>Gammaproteobacteria</taxon>
        <taxon>Chromatiales</taxon>
        <taxon>Chromatiaceae</taxon>
        <taxon>Rheinheimera</taxon>
    </lineage>
</organism>
<keyword evidence="3" id="KW-0050">Antiport</keyword>
<dbReference type="GO" id="GO:0005886">
    <property type="term" value="C:plasma membrane"/>
    <property type="evidence" value="ECO:0007669"/>
    <property type="project" value="UniProtKB-SubCell"/>
</dbReference>
<dbReference type="InterPro" id="IPR036721">
    <property type="entry name" value="RCK_C_sf"/>
</dbReference>
<evidence type="ECO:0000259" key="10">
    <source>
        <dbReference type="SMART" id="SM01091"/>
    </source>
</evidence>
<evidence type="ECO:0000256" key="1">
    <source>
        <dbReference type="ARBA" id="ARBA00004651"/>
    </source>
</evidence>
<feature type="transmembrane region" description="Helical" evidence="9">
    <location>
        <begin position="32"/>
        <end position="51"/>
    </location>
</feature>
<dbReference type="PANTHER" id="PTHR32507">
    <property type="entry name" value="NA(+)/H(+) ANTIPORTER 1"/>
    <property type="match status" value="1"/>
</dbReference>
<gene>
    <name evidence="11" type="ORF">BI198_08820</name>
</gene>
<feature type="transmembrane region" description="Helical" evidence="9">
    <location>
        <begin position="57"/>
        <end position="74"/>
    </location>
</feature>
<dbReference type="InterPro" id="IPR005170">
    <property type="entry name" value="Transptr-assoc_dom"/>
</dbReference>
<name>A0A1E7Q676_9GAMM</name>
<dbReference type="RefSeq" id="WP_070049217.1">
    <property type="nucleotide sequence ID" value="NZ_CBCSDO010000004.1"/>
</dbReference>
<keyword evidence="6 9" id="KW-1133">Transmembrane helix</keyword>
<feature type="transmembrane region" description="Helical" evidence="9">
    <location>
        <begin position="184"/>
        <end position="205"/>
    </location>
</feature>
<dbReference type="InterPro" id="IPR006153">
    <property type="entry name" value="Cation/H_exchanger_TM"/>
</dbReference>
<dbReference type="NCBIfam" id="NF003716">
    <property type="entry name" value="PRK05326.1-3"/>
    <property type="match status" value="1"/>
</dbReference>
<feature type="transmembrane region" description="Helical" evidence="9">
    <location>
        <begin position="361"/>
        <end position="382"/>
    </location>
</feature>
<feature type="transmembrane region" description="Helical" evidence="9">
    <location>
        <begin position="272"/>
        <end position="291"/>
    </location>
</feature>
<evidence type="ECO:0000256" key="3">
    <source>
        <dbReference type="ARBA" id="ARBA00022449"/>
    </source>
</evidence>
<dbReference type="OrthoDB" id="9810759at2"/>
<dbReference type="Pfam" id="PF00999">
    <property type="entry name" value="Na_H_Exchanger"/>
    <property type="match status" value="1"/>
</dbReference>
<feature type="transmembrane region" description="Helical" evidence="9">
    <location>
        <begin position="6"/>
        <end position="25"/>
    </location>
</feature>
<keyword evidence="7" id="KW-0406">Ion transport</keyword>
<feature type="transmembrane region" description="Helical" evidence="9">
    <location>
        <begin position="242"/>
        <end position="260"/>
    </location>
</feature>
<dbReference type="STRING" id="1628148.BI198_08820"/>
<evidence type="ECO:0000256" key="6">
    <source>
        <dbReference type="ARBA" id="ARBA00022989"/>
    </source>
</evidence>
<dbReference type="NCBIfam" id="NF003714">
    <property type="entry name" value="PRK05326.1-1"/>
    <property type="match status" value="1"/>
</dbReference>
<sequence>MDGINLAILIGGILFVISIIATLISARLGTPLLLIFLIVGMLAGEQGLGGVKFGNPQVAFLIGSIALVIILFDGGMRTHPERFRVALAPASMLATVGVVITCGIVGFAASWLFNLTLLQGLLLGAILSSTDAAAVFSIFQSQGVKIKDRVASTLEIESGSNDPMAVMLTLTLVGVLAEQTNLDWSLLTVFLIQALVGMAMGFLAGRIFVILCRKLPLSFAFIPLLAVASCILMYAATNLLGGSGFLAVYLMGYIVGNARLPQIINILRIHDGLAWISQISMFLMLGLLVTPSNLMQYLIPALLLSLVLILVARPIAVVVSLLPFRFPPKDQLFISWVGLRGAVPIILALFPWLAGVPNEDLYFNVAFVVVIVSLVLQGWSIVPVAKWLKLEVPPKLVPDQIMPLDAVLTNEVMEVLAYNVNQDSPLLNTQWHDLQFKHPVQFIGVIRKGDWILAEKQPKFTALDTIMVITQSQYVDKVSDVLAKDADISVTKHSDFFGDFILNGDISLGDLDAFFTIQFANLDRLQSLAAYIDERFHRRVVIGDQVTLDQLLLTVREVNNLGEATQVGIKPVADQVVP</sequence>
<dbReference type="PANTHER" id="PTHR32507:SF7">
    <property type="entry name" value="K(+)_H(+) ANTIPORTER NHAP2"/>
    <property type="match status" value="1"/>
</dbReference>
<feature type="transmembrane region" description="Helical" evidence="9">
    <location>
        <begin position="217"/>
        <end position="236"/>
    </location>
</feature>
<dbReference type="Gene3D" id="1.20.1530.20">
    <property type="match status" value="1"/>
</dbReference>
<evidence type="ECO:0000256" key="7">
    <source>
        <dbReference type="ARBA" id="ARBA00023065"/>
    </source>
</evidence>
<evidence type="ECO:0000256" key="2">
    <source>
        <dbReference type="ARBA" id="ARBA00022448"/>
    </source>
</evidence>
<evidence type="ECO:0000256" key="5">
    <source>
        <dbReference type="ARBA" id="ARBA00022692"/>
    </source>
</evidence>
<dbReference type="NCBIfam" id="NF003715">
    <property type="entry name" value="PRK05326.1-2"/>
    <property type="match status" value="1"/>
</dbReference>
<dbReference type="InterPro" id="IPR038770">
    <property type="entry name" value="Na+/solute_symporter_sf"/>
</dbReference>
<dbReference type="GO" id="GO:0006813">
    <property type="term" value="P:potassium ion transport"/>
    <property type="evidence" value="ECO:0007669"/>
    <property type="project" value="InterPro"/>
</dbReference>
<protein>
    <submittedName>
        <fullName evidence="11">K+/H+ antiporter</fullName>
    </submittedName>
</protein>
<comment type="caution">
    <text evidence="11">The sequence shown here is derived from an EMBL/GenBank/DDBJ whole genome shotgun (WGS) entry which is preliminary data.</text>
</comment>
<proteinExistence type="predicted"/>
<dbReference type="SMART" id="SM01091">
    <property type="entry name" value="CorC_HlyC"/>
    <property type="match status" value="1"/>
</dbReference>
<feature type="transmembrane region" description="Helical" evidence="9">
    <location>
        <begin position="117"/>
        <end position="139"/>
    </location>
</feature>